<evidence type="ECO:0000313" key="3">
    <source>
        <dbReference type="Proteomes" id="UP000027138"/>
    </source>
</evidence>
<dbReference type="EMBL" id="KK914289">
    <property type="protein sequence ID" value="KDP42657.1"/>
    <property type="molecule type" value="Genomic_DNA"/>
</dbReference>
<accession>A0A067L2K6</accession>
<dbReference type="OrthoDB" id="4822at2759"/>
<name>A0A067L2K6_JATCU</name>
<keyword evidence="3" id="KW-1185">Reference proteome</keyword>
<feature type="region of interest" description="Disordered" evidence="1">
    <location>
        <begin position="53"/>
        <end position="109"/>
    </location>
</feature>
<feature type="compositionally biased region" description="Basic residues" evidence="1">
    <location>
        <begin position="68"/>
        <end position="109"/>
    </location>
</feature>
<gene>
    <name evidence="2" type="ORF">JCGZ_00161</name>
</gene>
<dbReference type="AlphaFoldDB" id="A0A067L2K6"/>
<evidence type="ECO:0000313" key="2">
    <source>
        <dbReference type="EMBL" id="KDP42657.1"/>
    </source>
</evidence>
<evidence type="ECO:0000256" key="1">
    <source>
        <dbReference type="SAM" id="MobiDB-lite"/>
    </source>
</evidence>
<reference evidence="2 3" key="1">
    <citation type="journal article" date="2014" name="PLoS ONE">
        <title>Global Analysis of Gene Expression Profiles in Physic Nut (Jatropha curcas L.) Seedlings Exposed to Salt Stress.</title>
        <authorList>
            <person name="Zhang L."/>
            <person name="Zhang C."/>
            <person name="Wu P."/>
            <person name="Chen Y."/>
            <person name="Li M."/>
            <person name="Jiang H."/>
            <person name="Wu G."/>
        </authorList>
    </citation>
    <scope>NUCLEOTIDE SEQUENCE [LARGE SCALE GENOMIC DNA]</scope>
    <source>
        <strain evidence="3">cv. GZQX0401</strain>
        <tissue evidence="2">Young leaves</tissue>
    </source>
</reference>
<dbReference type="Proteomes" id="UP000027138">
    <property type="component" value="Unassembled WGS sequence"/>
</dbReference>
<proteinExistence type="predicted"/>
<sequence>MDGCFIYSNEHSSPCLPIEPFEHKRRINPGLEIFTNAIEIMAVEPRGLEFEEVKKEEKEPEEEEGLRGHKRTRKKTRKKRSKLPNRMKKKTIIKRRRASKKKRTLWIKY</sequence>
<organism evidence="2 3">
    <name type="scientific">Jatropha curcas</name>
    <name type="common">Barbados nut</name>
    <dbReference type="NCBI Taxonomy" id="180498"/>
    <lineage>
        <taxon>Eukaryota</taxon>
        <taxon>Viridiplantae</taxon>
        <taxon>Streptophyta</taxon>
        <taxon>Embryophyta</taxon>
        <taxon>Tracheophyta</taxon>
        <taxon>Spermatophyta</taxon>
        <taxon>Magnoliopsida</taxon>
        <taxon>eudicotyledons</taxon>
        <taxon>Gunneridae</taxon>
        <taxon>Pentapetalae</taxon>
        <taxon>rosids</taxon>
        <taxon>fabids</taxon>
        <taxon>Malpighiales</taxon>
        <taxon>Euphorbiaceae</taxon>
        <taxon>Crotonoideae</taxon>
        <taxon>Jatropheae</taxon>
        <taxon>Jatropha</taxon>
    </lineage>
</organism>
<protein>
    <submittedName>
        <fullName evidence="2">Uncharacterized protein</fullName>
    </submittedName>
</protein>